<comment type="subcellular location">
    <subcellularLocation>
        <location evidence="1">Cytoplasm</location>
    </subcellularLocation>
</comment>
<dbReference type="InterPro" id="IPR011990">
    <property type="entry name" value="TPR-like_helical_dom_sf"/>
</dbReference>
<gene>
    <name evidence="6" type="primary">eccA2</name>
    <name evidence="6" type="ORF">MPRM_40200</name>
</gene>
<dbReference type="AlphaFoldDB" id="A0A7I7YYJ3"/>
<evidence type="ECO:0000256" key="2">
    <source>
        <dbReference type="ARBA" id="ARBA00010378"/>
    </source>
</evidence>
<evidence type="ECO:0000256" key="4">
    <source>
        <dbReference type="ARBA" id="ARBA00022741"/>
    </source>
</evidence>
<evidence type="ECO:0000256" key="5">
    <source>
        <dbReference type="ARBA" id="ARBA00022840"/>
    </source>
</evidence>
<reference evidence="6 7" key="1">
    <citation type="journal article" date="2019" name="Emerg. Microbes Infect.">
        <title>Comprehensive subspecies identification of 175 nontuberculous mycobacteria species based on 7547 genomic profiles.</title>
        <authorList>
            <person name="Matsumoto Y."/>
            <person name="Kinjo T."/>
            <person name="Motooka D."/>
            <person name="Nabeya D."/>
            <person name="Jung N."/>
            <person name="Uechi K."/>
            <person name="Horii T."/>
            <person name="Iida T."/>
            <person name="Fujita J."/>
            <person name="Nakamura S."/>
        </authorList>
    </citation>
    <scope>NUCLEOTIDE SEQUENCE [LARGE SCALE GENOMIC DNA]</scope>
    <source>
        <strain evidence="6 7">JCM 14742</strain>
    </source>
</reference>
<evidence type="ECO:0000313" key="7">
    <source>
        <dbReference type="Proteomes" id="UP000467105"/>
    </source>
</evidence>
<dbReference type="Pfam" id="PF21545">
    <property type="entry name" value="T7SS_EccA1_N"/>
    <property type="match status" value="2"/>
</dbReference>
<dbReference type="InterPro" id="IPR023835">
    <property type="entry name" value="T7SS_EccA"/>
</dbReference>
<dbReference type="PANTHER" id="PTHR43392:SF2">
    <property type="entry name" value="AAA-TYPE ATPASE FAMILY PROTEIN _ ANKYRIN REPEAT FAMILY PROTEIN"/>
    <property type="match status" value="1"/>
</dbReference>
<dbReference type="GO" id="GO:0005737">
    <property type="term" value="C:cytoplasm"/>
    <property type="evidence" value="ECO:0007669"/>
    <property type="project" value="UniProtKB-SubCell"/>
</dbReference>
<name>A0A7I7YYJ3_9MYCO</name>
<dbReference type="InterPro" id="IPR050773">
    <property type="entry name" value="CbxX/CfxQ_RuBisCO_ESX"/>
</dbReference>
<dbReference type="NCBIfam" id="TIGR03922">
    <property type="entry name" value="T7SS_EccA"/>
    <property type="match status" value="1"/>
</dbReference>
<dbReference type="InterPro" id="IPR003593">
    <property type="entry name" value="AAA+_ATPase"/>
</dbReference>
<proteinExistence type="inferred from homology"/>
<dbReference type="Pfam" id="PF00004">
    <property type="entry name" value="AAA"/>
    <property type="match status" value="1"/>
</dbReference>
<dbReference type="Proteomes" id="UP000467105">
    <property type="component" value="Chromosome"/>
</dbReference>
<dbReference type="InterPro" id="IPR041627">
    <property type="entry name" value="AAA_lid_6"/>
</dbReference>
<evidence type="ECO:0000256" key="3">
    <source>
        <dbReference type="ARBA" id="ARBA00022490"/>
    </source>
</evidence>
<evidence type="ECO:0000256" key="1">
    <source>
        <dbReference type="ARBA" id="ARBA00004496"/>
    </source>
</evidence>
<dbReference type="PRINTS" id="PR00819">
    <property type="entry name" value="CBXCFQXSUPER"/>
</dbReference>
<dbReference type="CDD" id="cd00009">
    <property type="entry name" value="AAA"/>
    <property type="match status" value="1"/>
</dbReference>
<sequence length="612" mass="67132">MGDLQIARRHFDRAMATLARHGRSAALPDFVAATDSDPSMADAWLGRVACGDGDLASLKQLYSTSEWLHRETTRIGQTLAAEIQLGPYIAITVTDASQVGLALSSALTIAGEYVEADRLLSNRDLLDSWASHQWHQLARVFLMYTTQRWPEVLLAAAEDLPPQAIVMSAVTASICALAAHAAAHLGQGRVALDWLDRVDVIGHNSSSGRFDADVLTASIGPADIPLLVADLAYVRGMVYRQLRDEDQAQVWLSKATINGVLTEAAKEALADPNLQLVVVDEETIASRTDKWDASTAKTREQLEDDGASERRAELLAEGRLLLARQVGLAAVKQAVAALEDQLEVRMMRMEHGLPVEGQTNHMLLVGPPGTGKTTTAEALGKIYAGMGIVRHPEIREVRRSDFCGHFIGESGPKTNALIEKSLGRIIFMDEFYSLIERHHDGTPDMIGMEAVNQLLVALEAHRFDFCFIGAGYEDQVDQFLTVNPGLAGRFNRKLRFESYSPDEIVEIARRYATPRASLLDDAARETFLDAATTIRNYTTPGGRHGIDAMQNGRFARNVIERAEGFRDTRVVTQKRSGRPVTVEDLQIITAPDIEAAVRSVCSDNRDMAAIVW</sequence>
<protein>
    <submittedName>
        <fullName evidence="6">ESX-2 secretion system protein EccA2</fullName>
    </submittedName>
</protein>
<keyword evidence="5" id="KW-0067">ATP-binding</keyword>
<dbReference type="InterPro" id="IPR027417">
    <property type="entry name" value="P-loop_NTPase"/>
</dbReference>
<dbReference type="FunFam" id="3.40.50.300:FF:000216">
    <property type="entry name" value="Type VII secretion ATPase EccA"/>
    <property type="match status" value="1"/>
</dbReference>
<evidence type="ECO:0000313" key="6">
    <source>
        <dbReference type="EMBL" id="BBZ46739.1"/>
    </source>
</evidence>
<dbReference type="RefSeq" id="WP_085270508.1">
    <property type="nucleotide sequence ID" value="NZ_AP022614.1"/>
</dbReference>
<dbReference type="Gene3D" id="1.10.8.60">
    <property type="match status" value="1"/>
</dbReference>
<dbReference type="Gene3D" id="3.40.50.300">
    <property type="entry name" value="P-loop containing nucleotide triphosphate hydrolases"/>
    <property type="match status" value="1"/>
</dbReference>
<dbReference type="EMBL" id="AP022614">
    <property type="protein sequence ID" value="BBZ46739.1"/>
    <property type="molecule type" value="Genomic_DNA"/>
</dbReference>
<accession>A0A7I7YYJ3</accession>
<dbReference type="PANTHER" id="PTHR43392">
    <property type="entry name" value="AAA-TYPE ATPASE FAMILY PROTEIN / ANKYRIN REPEAT FAMILY PROTEIN"/>
    <property type="match status" value="1"/>
</dbReference>
<dbReference type="InterPro" id="IPR003959">
    <property type="entry name" value="ATPase_AAA_core"/>
</dbReference>
<dbReference type="InterPro" id="IPR049078">
    <property type="entry name" value="T7SS_EccA1-like_N"/>
</dbReference>
<dbReference type="Gene3D" id="1.25.40.10">
    <property type="entry name" value="Tetratricopeptide repeat domain"/>
    <property type="match status" value="1"/>
</dbReference>
<comment type="similarity">
    <text evidence="2">Belongs to the CbxX/CfxQ family.</text>
</comment>
<dbReference type="OrthoDB" id="9806903at2"/>
<keyword evidence="4" id="KW-0547">Nucleotide-binding</keyword>
<keyword evidence="7" id="KW-1185">Reference proteome</keyword>
<dbReference type="GO" id="GO:0016887">
    <property type="term" value="F:ATP hydrolysis activity"/>
    <property type="evidence" value="ECO:0007669"/>
    <property type="project" value="InterPro"/>
</dbReference>
<dbReference type="SMART" id="SM00382">
    <property type="entry name" value="AAA"/>
    <property type="match status" value="1"/>
</dbReference>
<organism evidence="6 7">
    <name type="scientific">Mycobacterium parmense</name>
    <dbReference type="NCBI Taxonomy" id="185642"/>
    <lineage>
        <taxon>Bacteria</taxon>
        <taxon>Bacillati</taxon>
        <taxon>Actinomycetota</taxon>
        <taxon>Actinomycetes</taxon>
        <taxon>Mycobacteriales</taxon>
        <taxon>Mycobacteriaceae</taxon>
        <taxon>Mycobacterium</taxon>
        <taxon>Mycobacterium simiae complex</taxon>
    </lineage>
</organism>
<dbReference type="InterPro" id="IPR000641">
    <property type="entry name" value="CbxX/CfxQ"/>
</dbReference>
<keyword evidence="3" id="KW-0963">Cytoplasm</keyword>
<dbReference type="SUPFAM" id="SSF52540">
    <property type="entry name" value="P-loop containing nucleoside triphosphate hydrolases"/>
    <property type="match status" value="1"/>
</dbReference>
<dbReference type="GO" id="GO:0005524">
    <property type="term" value="F:ATP binding"/>
    <property type="evidence" value="ECO:0007669"/>
    <property type="project" value="UniProtKB-KW"/>
</dbReference>
<dbReference type="Pfam" id="PF17866">
    <property type="entry name" value="AAA_lid_6"/>
    <property type="match status" value="1"/>
</dbReference>